<dbReference type="PANTHER" id="PTHR10695:SF46">
    <property type="entry name" value="BIFUNCTIONAL COENZYME A SYNTHASE-RELATED"/>
    <property type="match status" value="1"/>
</dbReference>
<dbReference type="Pfam" id="PF01121">
    <property type="entry name" value="CoaE"/>
    <property type="match status" value="1"/>
</dbReference>
<dbReference type="GO" id="GO:0005524">
    <property type="term" value="F:ATP binding"/>
    <property type="evidence" value="ECO:0007669"/>
    <property type="project" value="UniProtKB-KW"/>
</dbReference>
<dbReference type="HAMAP" id="MF_00376">
    <property type="entry name" value="Dephospho_CoA_kinase"/>
    <property type="match status" value="1"/>
</dbReference>
<dbReference type="EMBL" id="CAEZYV010000103">
    <property type="protein sequence ID" value="CAB4739885.1"/>
    <property type="molecule type" value="Genomic_DNA"/>
</dbReference>
<name>A0A6J6SYX5_9ZZZZ</name>
<evidence type="ECO:0000313" key="3">
    <source>
        <dbReference type="EMBL" id="CAB4739885.1"/>
    </source>
</evidence>
<accession>A0A6J6SYX5</accession>
<dbReference type="SUPFAM" id="SSF52540">
    <property type="entry name" value="P-loop containing nucleoside triphosphate hydrolases"/>
    <property type="match status" value="1"/>
</dbReference>
<sequence length="201" mass="21960">MIKVALTGGIGSGKSAAGDFFEDLGAVVVDADQLAREVIERGTDGFDDLVATFGDEVLTNGILDRRKLGDIVFKDPDALAKLEEIIHPRVASEFEAIVESSPMDSVIVYQIPILVETQAKDRFDFVITVEASIENRIARLKSRGMKGYEIDARLAAQASDEERAKIADAVFNNDGDLDQLLRQCENIYEDVLLPRAKASAD</sequence>
<dbReference type="GO" id="GO:0004140">
    <property type="term" value="F:dephospho-CoA kinase activity"/>
    <property type="evidence" value="ECO:0007669"/>
    <property type="project" value="InterPro"/>
</dbReference>
<evidence type="ECO:0000256" key="1">
    <source>
        <dbReference type="ARBA" id="ARBA00022741"/>
    </source>
</evidence>
<dbReference type="Gene3D" id="3.40.50.300">
    <property type="entry name" value="P-loop containing nucleotide triphosphate hydrolases"/>
    <property type="match status" value="1"/>
</dbReference>
<dbReference type="AlphaFoldDB" id="A0A6J6SYX5"/>
<gene>
    <name evidence="3" type="ORF">UFOPK2788_00718</name>
</gene>
<proteinExistence type="inferred from homology"/>
<evidence type="ECO:0000256" key="2">
    <source>
        <dbReference type="ARBA" id="ARBA00022840"/>
    </source>
</evidence>
<dbReference type="NCBIfam" id="TIGR00152">
    <property type="entry name" value="dephospho-CoA kinase"/>
    <property type="match status" value="1"/>
</dbReference>
<dbReference type="InterPro" id="IPR001977">
    <property type="entry name" value="Depp_CoAkinase"/>
</dbReference>
<dbReference type="CDD" id="cd02022">
    <property type="entry name" value="DPCK"/>
    <property type="match status" value="1"/>
</dbReference>
<reference evidence="3" key="1">
    <citation type="submission" date="2020-05" db="EMBL/GenBank/DDBJ databases">
        <authorList>
            <person name="Chiriac C."/>
            <person name="Salcher M."/>
            <person name="Ghai R."/>
            <person name="Kavagutti S V."/>
        </authorList>
    </citation>
    <scope>NUCLEOTIDE SEQUENCE</scope>
</reference>
<keyword evidence="2" id="KW-0067">ATP-binding</keyword>
<dbReference type="PROSITE" id="PS51219">
    <property type="entry name" value="DPCK"/>
    <property type="match status" value="1"/>
</dbReference>
<dbReference type="NCBIfam" id="NF002879">
    <property type="entry name" value="PRK03333.1"/>
    <property type="match status" value="1"/>
</dbReference>
<dbReference type="PANTHER" id="PTHR10695">
    <property type="entry name" value="DEPHOSPHO-COA KINASE-RELATED"/>
    <property type="match status" value="1"/>
</dbReference>
<organism evidence="3">
    <name type="scientific">freshwater metagenome</name>
    <dbReference type="NCBI Taxonomy" id="449393"/>
    <lineage>
        <taxon>unclassified sequences</taxon>
        <taxon>metagenomes</taxon>
        <taxon>ecological metagenomes</taxon>
    </lineage>
</organism>
<dbReference type="GO" id="GO:0015937">
    <property type="term" value="P:coenzyme A biosynthetic process"/>
    <property type="evidence" value="ECO:0007669"/>
    <property type="project" value="InterPro"/>
</dbReference>
<protein>
    <submittedName>
        <fullName evidence="3">Unannotated protein</fullName>
    </submittedName>
</protein>
<keyword evidence="1" id="KW-0547">Nucleotide-binding</keyword>
<dbReference type="InterPro" id="IPR027417">
    <property type="entry name" value="P-loop_NTPase"/>
</dbReference>